<dbReference type="Proteomes" id="UP000290848">
    <property type="component" value="Unassembled WGS sequence"/>
</dbReference>
<reference evidence="1 2" key="1">
    <citation type="submission" date="2018-12" db="EMBL/GenBank/DDBJ databases">
        <title>The Draft Genome Sequence of the Soil Bacterium Pedobacter tournemirensis R1.</title>
        <authorList>
            <person name="He J."/>
        </authorList>
    </citation>
    <scope>NUCLEOTIDE SEQUENCE [LARGE SCALE GENOMIC DNA]</scope>
    <source>
        <strain evidence="1 2">R1</strain>
    </source>
</reference>
<evidence type="ECO:0000313" key="1">
    <source>
        <dbReference type="EMBL" id="RXF67733.1"/>
    </source>
</evidence>
<comment type="caution">
    <text evidence="1">The sequence shown here is derived from an EMBL/GenBank/DDBJ whole genome shotgun (WGS) entry which is preliminary data.</text>
</comment>
<dbReference type="AlphaFoldDB" id="A0A4Q0M4N2"/>
<gene>
    <name evidence="1" type="ORF">EKH83_18060</name>
</gene>
<name>A0A4Q0M4N2_9SPHI</name>
<sequence>MNADIQHILVIESLDAGEPRTGSDLYIDVIERLKKLYGEQSPIRSSTFREVTAKDELLAVLDWAIANAGDLQQGLVIHFEMHGSAALDGLVTASGELVSWAELVEKFRILNIAAQNELYLTMATCYGRHLFEAVEPALKSPYRGYISASQAVTVQEVMDSFADVYERLMTDGNLIRSYLASDAERSRFFYKDSEETFRQLMEMTYDRMQNDPTYRDDILDNSPLRAMYDQGLLSDELLRQMMHQAFFDILKRHKAAFEF</sequence>
<dbReference type="EMBL" id="RXOC01000015">
    <property type="protein sequence ID" value="RXF67733.1"/>
    <property type="molecule type" value="Genomic_DNA"/>
</dbReference>
<protein>
    <submittedName>
        <fullName evidence="1">Uncharacterized protein</fullName>
    </submittedName>
</protein>
<dbReference type="RefSeq" id="WP_128770866.1">
    <property type="nucleotide sequence ID" value="NZ_RXOC01000015.1"/>
</dbReference>
<proteinExistence type="predicted"/>
<evidence type="ECO:0000313" key="2">
    <source>
        <dbReference type="Proteomes" id="UP000290848"/>
    </source>
</evidence>
<organism evidence="1 2">
    <name type="scientific">Arcticibacter tournemirensis</name>
    <dbReference type="NCBI Taxonomy" id="699437"/>
    <lineage>
        <taxon>Bacteria</taxon>
        <taxon>Pseudomonadati</taxon>
        <taxon>Bacteroidota</taxon>
        <taxon>Sphingobacteriia</taxon>
        <taxon>Sphingobacteriales</taxon>
        <taxon>Sphingobacteriaceae</taxon>
        <taxon>Arcticibacter</taxon>
    </lineage>
</organism>
<accession>A0A4Q0M4N2</accession>